<accession>A0ABS7Q2S3</accession>
<feature type="region of interest" description="Disordered" evidence="1">
    <location>
        <begin position="1"/>
        <end position="73"/>
    </location>
</feature>
<sequence length="297" mass="33144">MPPYPIRRPVRAHFRSSPSRPQPFGGKKRASHRAGGPSRQVVCHPRECAVSSQPDQFPEEAPREEPRRRALHHQREDLRALPFPLGDWGEPAERLAQLYRWAEDGALRTADWYLADRVVKRRAARSLRTAAACLVTAGAVLPLIELAHGPETAAVWGYTALLLAAVCVAVDKVFGLTAGWMRDMATAQAVQRRLEVLRFDWASESVREVLGPTEGTAAEAAERCLTILRRFCEDVADLVRMETADWMLGFGAQGAAAPLRTQSAAWWPSRQEPTAPRLAHPSTRPNMPRQRPPEHPR</sequence>
<protein>
    <submittedName>
        <fullName evidence="4">SLATT domain-containing protein</fullName>
    </submittedName>
</protein>
<keyword evidence="2" id="KW-1133">Transmembrane helix</keyword>
<evidence type="ECO:0000259" key="3">
    <source>
        <dbReference type="Pfam" id="PF18183"/>
    </source>
</evidence>
<evidence type="ECO:0000313" key="5">
    <source>
        <dbReference type="Proteomes" id="UP000778578"/>
    </source>
</evidence>
<dbReference type="InterPro" id="IPR040688">
    <property type="entry name" value="SLATT_2"/>
</dbReference>
<evidence type="ECO:0000313" key="4">
    <source>
        <dbReference type="EMBL" id="MBY8877448.1"/>
    </source>
</evidence>
<comment type="caution">
    <text evidence="4">The sequence shown here is derived from an EMBL/GenBank/DDBJ whole genome shotgun (WGS) entry which is preliminary data.</text>
</comment>
<dbReference type="Proteomes" id="UP000778578">
    <property type="component" value="Unassembled WGS sequence"/>
</dbReference>
<feature type="transmembrane region" description="Helical" evidence="2">
    <location>
        <begin position="153"/>
        <end position="174"/>
    </location>
</feature>
<keyword evidence="5" id="KW-1185">Reference proteome</keyword>
<feature type="transmembrane region" description="Helical" evidence="2">
    <location>
        <begin position="127"/>
        <end position="147"/>
    </location>
</feature>
<dbReference type="EMBL" id="JAINZZ010000006">
    <property type="protein sequence ID" value="MBY8877448.1"/>
    <property type="molecule type" value="Genomic_DNA"/>
</dbReference>
<feature type="domain" description="SMODS and SLOG-associating 2TM effector" evidence="3">
    <location>
        <begin position="77"/>
        <end position="270"/>
    </location>
</feature>
<reference evidence="4 5" key="1">
    <citation type="submission" date="2021-08" db="EMBL/GenBank/DDBJ databases">
        <title>WGS of actinomycetes from Thailand.</title>
        <authorList>
            <person name="Thawai C."/>
        </authorList>
    </citation>
    <scope>NUCLEOTIDE SEQUENCE [LARGE SCALE GENOMIC DNA]</scope>
    <source>
        <strain evidence="4 5">PLK6-54</strain>
    </source>
</reference>
<feature type="region of interest" description="Disordered" evidence="1">
    <location>
        <begin position="267"/>
        <end position="297"/>
    </location>
</feature>
<proteinExistence type="predicted"/>
<name>A0ABS7Q2S3_9ACTN</name>
<feature type="compositionally biased region" description="Basic and acidic residues" evidence="1">
    <location>
        <begin position="60"/>
        <end position="73"/>
    </location>
</feature>
<keyword evidence="2" id="KW-0812">Transmembrane</keyword>
<dbReference type="NCBIfam" id="NF033633">
    <property type="entry name" value="SLATT_2"/>
    <property type="match status" value="1"/>
</dbReference>
<organism evidence="4 5">
    <name type="scientific">Actinacidiphila acidipaludis</name>
    <dbReference type="NCBI Taxonomy" id="2873382"/>
    <lineage>
        <taxon>Bacteria</taxon>
        <taxon>Bacillati</taxon>
        <taxon>Actinomycetota</taxon>
        <taxon>Actinomycetes</taxon>
        <taxon>Kitasatosporales</taxon>
        <taxon>Streptomycetaceae</taxon>
        <taxon>Actinacidiphila</taxon>
    </lineage>
</organism>
<evidence type="ECO:0000256" key="2">
    <source>
        <dbReference type="SAM" id="Phobius"/>
    </source>
</evidence>
<evidence type="ECO:0000256" key="1">
    <source>
        <dbReference type="SAM" id="MobiDB-lite"/>
    </source>
</evidence>
<keyword evidence="2" id="KW-0472">Membrane</keyword>
<gene>
    <name evidence="4" type="ORF">K7862_07330</name>
</gene>
<dbReference type="Pfam" id="PF18183">
    <property type="entry name" value="SLATT_2"/>
    <property type="match status" value="1"/>
</dbReference>